<evidence type="ECO:0000313" key="2">
    <source>
        <dbReference type="Proteomes" id="UP000619265"/>
    </source>
</evidence>
<dbReference type="AlphaFoldDB" id="A0A834D0W0"/>
<protein>
    <recommendedName>
        <fullName evidence="3">Retrotransposon Copia-like N-terminal domain-containing protein</fullName>
    </recommendedName>
</protein>
<dbReference type="Pfam" id="PF14223">
    <property type="entry name" value="Retrotran_gag_2"/>
    <property type="match status" value="1"/>
</dbReference>
<gene>
    <name evidence="1" type="ORF">F2P56_010079</name>
</gene>
<comment type="caution">
    <text evidence="1">The sequence shown here is derived from an EMBL/GenBank/DDBJ whole genome shotgun (WGS) entry which is preliminary data.</text>
</comment>
<reference evidence="1" key="1">
    <citation type="submission" date="2015-10" db="EMBL/GenBank/DDBJ databases">
        <authorList>
            <person name="Martinez-Garcia P.J."/>
            <person name="Crepeau M.W."/>
            <person name="Puiu D."/>
            <person name="Gonzalez-Ibeas D."/>
            <person name="Whalen J."/>
            <person name="Stevens K."/>
            <person name="Paul R."/>
            <person name="Butterfield T."/>
            <person name="Britton M."/>
            <person name="Reagan R."/>
            <person name="Chakraborty S."/>
            <person name="Walawage S.L."/>
            <person name="Vasquez-Gross H.A."/>
            <person name="Cardeno C."/>
            <person name="Famula R."/>
            <person name="Pratt K."/>
            <person name="Kuruganti S."/>
            <person name="Aradhya M.K."/>
            <person name="Leslie C.A."/>
            <person name="Dandekar A.M."/>
            <person name="Salzberg S.L."/>
            <person name="Wegrzyn J.L."/>
            <person name="Langley C.H."/>
            <person name="Neale D.B."/>
        </authorList>
    </citation>
    <scope>NUCLEOTIDE SEQUENCE</scope>
    <source>
        <tissue evidence="1">Leaves</tissue>
    </source>
</reference>
<dbReference type="PANTHER" id="PTHR47481:SF10">
    <property type="entry name" value="COPIA-LIKE POLYPROTEIN_RETROTRANSPOSON"/>
    <property type="match status" value="1"/>
</dbReference>
<sequence length="187" mass="20403">MTTSENTTVIPTSSPPPSIGPTIIHSSTYCINIKLTHENYLLWKAQIVSFLKGHHLFGFVDGSHPPPPSVVNNLSNPDHHTWVLQDQLIISTINASLSDSILTQVLNCNTSHEVWHTLETMFSAQSSAHIMQTKFQLATLKKRSDSITTYFNKATALASTLGAVGYPLPSSDFVTYLLAGLGSDLNP</sequence>
<dbReference type="Proteomes" id="UP000619265">
    <property type="component" value="Unassembled WGS sequence"/>
</dbReference>
<dbReference type="PANTHER" id="PTHR47481">
    <property type="match status" value="1"/>
</dbReference>
<proteinExistence type="predicted"/>
<organism evidence="1 2">
    <name type="scientific">Juglans regia</name>
    <name type="common">English walnut</name>
    <dbReference type="NCBI Taxonomy" id="51240"/>
    <lineage>
        <taxon>Eukaryota</taxon>
        <taxon>Viridiplantae</taxon>
        <taxon>Streptophyta</taxon>
        <taxon>Embryophyta</taxon>
        <taxon>Tracheophyta</taxon>
        <taxon>Spermatophyta</taxon>
        <taxon>Magnoliopsida</taxon>
        <taxon>eudicotyledons</taxon>
        <taxon>Gunneridae</taxon>
        <taxon>Pentapetalae</taxon>
        <taxon>rosids</taxon>
        <taxon>fabids</taxon>
        <taxon>Fagales</taxon>
        <taxon>Juglandaceae</taxon>
        <taxon>Juglans</taxon>
    </lineage>
</organism>
<name>A0A834D0W0_JUGRE</name>
<accession>A0A834D0W0</accession>
<dbReference type="EMBL" id="LIHL02000004">
    <property type="protein sequence ID" value="KAF5473470.1"/>
    <property type="molecule type" value="Genomic_DNA"/>
</dbReference>
<reference evidence="1" key="2">
    <citation type="submission" date="2020-03" db="EMBL/GenBank/DDBJ databases">
        <title>Walnut 2.0.</title>
        <authorList>
            <person name="Marrano A."/>
            <person name="Britton M."/>
            <person name="Zimin A.V."/>
            <person name="Zaini P.A."/>
            <person name="Workman R."/>
            <person name="Puiu D."/>
            <person name="Bianco L."/>
            <person name="Allen B.J."/>
            <person name="Troggio M."/>
            <person name="Leslie C.A."/>
            <person name="Timp W."/>
            <person name="Dendekar A."/>
            <person name="Salzberg S.L."/>
            <person name="Neale D.B."/>
        </authorList>
    </citation>
    <scope>NUCLEOTIDE SEQUENCE</scope>
    <source>
        <tissue evidence="1">Leaves</tissue>
    </source>
</reference>
<evidence type="ECO:0008006" key="3">
    <source>
        <dbReference type="Google" id="ProtNLM"/>
    </source>
</evidence>
<evidence type="ECO:0000313" key="1">
    <source>
        <dbReference type="EMBL" id="KAF5473470.1"/>
    </source>
</evidence>
<dbReference type="Gramene" id="Jr04_20710_p1">
    <property type="protein sequence ID" value="cds.Jr04_20710_p1"/>
    <property type="gene ID" value="Jr04_20710"/>
</dbReference>